<evidence type="ECO:0000256" key="3">
    <source>
        <dbReference type="ARBA" id="ARBA00022741"/>
    </source>
</evidence>
<organism evidence="7">
    <name type="scientific">Granulicella tundricola (strain ATCC BAA-1859 / DSM 23138 / MP5ACTX9)</name>
    <dbReference type="NCBI Taxonomy" id="1198114"/>
    <lineage>
        <taxon>Bacteria</taxon>
        <taxon>Pseudomonadati</taxon>
        <taxon>Acidobacteriota</taxon>
        <taxon>Terriglobia</taxon>
        <taxon>Terriglobales</taxon>
        <taxon>Acidobacteriaceae</taxon>
        <taxon>Granulicella</taxon>
    </lineage>
</organism>
<accession>E8X0Y9</accession>
<dbReference type="SMART" id="SM00382">
    <property type="entry name" value="AAA"/>
    <property type="match status" value="1"/>
</dbReference>
<dbReference type="EMBL" id="CP002480">
    <property type="protein sequence ID" value="ADW70173.1"/>
    <property type="molecule type" value="Genomic_DNA"/>
</dbReference>
<proteinExistence type="inferred from homology"/>
<name>E8X0Y9_GRATM</name>
<dbReference type="PROSITE" id="PS00211">
    <property type="entry name" value="ABC_TRANSPORTER_1"/>
    <property type="match status" value="1"/>
</dbReference>
<evidence type="ECO:0000259" key="5">
    <source>
        <dbReference type="PROSITE" id="PS50893"/>
    </source>
</evidence>
<dbReference type="Proteomes" id="UP000000343">
    <property type="component" value="Chromosome"/>
</dbReference>
<dbReference type="PROSITE" id="PS50893">
    <property type="entry name" value="ABC_TRANSPORTER_2"/>
    <property type="match status" value="1"/>
</dbReference>
<dbReference type="HOGENOM" id="CLU_000604_1_11_0"/>
<keyword evidence="2" id="KW-0813">Transport</keyword>
<dbReference type="SUPFAM" id="SSF52540">
    <property type="entry name" value="P-loop containing nucleoside triphosphate hydrolases"/>
    <property type="match status" value="1"/>
</dbReference>
<evidence type="ECO:0000256" key="4">
    <source>
        <dbReference type="ARBA" id="ARBA00022840"/>
    </source>
</evidence>
<dbReference type="Pfam" id="PF00005">
    <property type="entry name" value="ABC_tran"/>
    <property type="match status" value="1"/>
</dbReference>
<protein>
    <submittedName>
        <fullName evidence="6">ABC transporter related protein</fullName>
    </submittedName>
</protein>
<comment type="similarity">
    <text evidence="1">Belongs to the ABC transporter superfamily.</text>
</comment>
<dbReference type="STRING" id="1198114.AciX9_3162"/>
<sequence length="266" mass="28696">MTSSKSFLKLEHVSVARGATIVLHDISLRVAPGEHIAILGPNGCGKSTLIKLMTCELYPIVLPGASVEIFGPSRWNVAELRRRLGVVTCETPPKSALDTSAMDVVLTGFFSSSTLWPNLTVTADMRSAAAEALEYVGGTYLADRPLGQLSAGQQKRVVIARALVGSGTSEGDRVLLLDEPSNALDLAAQAELRLTMRNLAKTGTGIILVTHHIADIVPEINRVLMMREGHLIADGPREVMLTEEKLSGLFETPVNLSYRDGYLHAW</sequence>
<dbReference type="eggNOG" id="COG1119">
    <property type="taxonomic scope" value="Bacteria"/>
</dbReference>
<evidence type="ECO:0000256" key="2">
    <source>
        <dbReference type="ARBA" id="ARBA00022448"/>
    </source>
</evidence>
<reference evidence="7" key="1">
    <citation type="submission" date="2011-01" db="EMBL/GenBank/DDBJ databases">
        <title>Complete sequence of chromosome of Acidobacterium sp. MP5ACTX9.</title>
        <authorList>
            <consortium name="US DOE Joint Genome Institute"/>
            <person name="Lucas S."/>
            <person name="Copeland A."/>
            <person name="Lapidus A."/>
            <person name="Cheng J.-F."/>
            <person name="Goodwin L."/>
            <person name="Pitluck S."/>
            <person name="Teshima H."/>
            <person name="Detter J.C."/>
            <person name="Han C."/>
            <person name="Tapia R."/>
            <person name="Land M."/>
            <person name="Hauser L."/>
            <person name="Kyrpides N."/>
            <person name="Ivanova N."/>
            <person name="Ovchinnikova G."/>
            <person name="Pagani I."/>
            <person name="Rawat S.R."/>
            <person name="Mannisto M."/>
            <person name="Haggblom M.M."/>
            <person name="Woyke T."/>
        </authorList>
    </citation>
    <scope>NUCLEOTIDE SEQUENCE [LARGE SCALE GENOMIC DNA]</scope>
    <source>
        <strain evidence="7">MP5ACTX9</strain>
    </source>
</reference>
<evidence type="ECO:0000313" key="6">
    <source>
        <dbReference type="EMBL" id="ADW70173.1"/>
    </source>
</evidence>
<dbReference type="GO" id="GO:0005524">
    <property type="term" value="F:ATP binding"/>
    <property type="evidence" value="ECO:0007669"/>
    <property type="project" value="UniProtKB-KW"/>
</dbReference>
<keyword evidence="3" id="KW-0547">Nucleotide-binding</keyword>
<dbReference type="PaxDb" id="1198114-AciX9_3162"/>
<dbReference type="InterPro" id="IPR050153">
    <property type="entry name" value="Metal_Ion_Import_ABC"/>
</dbReference>
<dbReference type="PANTHER" id="PTHR42734:SF5">
    <property type="entry name" value="IRON TRANSPORT SYSTEM ATP-BINDING PROTEIN HI_0361-RELATED"/>
    <property type="match status" value="1"/>
</dbReference>
<dbReference type="KEGG" id="acm:AciX9_3162"/>
<dbReference type="OrthoDB" id="9789994at2"/>
<dbReference type="Gene3D" id="3.40.50.300">
    <property type="entry name" value="P-loop containing nucleotide triphosphate hydrolases"/>
    <property type="match status" value="1"/>
</dbReference>
<keyword evidence="7" id="KW-1185">Reference proteome</keyword>
<dbReference type="PANTHER" id="PTHR42734">
    <property type="entry name" value="METAL TRANSPORT SYSTEM ATP-BINDING PROTEIN TM_0124-RELATED"/>
    <property type="match status" value="1"/>
</dbReference>
<dbReference type="GO" id="GO:0016887">
    <property type="term" value="F:ATP hydrolysis activity"/>
    <property type="evidence" value="ECO:0007669"/>
    <property type="project" value="InterPro"/>
</dbReference>
<gene>
    <name evidence="6" type="ordered locus">AciX9_3162</name>
</gene>
<dbReference type="AlphaFoldDB" id="E8X0Y9"/>
<evidence type="ECO:0000313" key="7">
    <source>
        <dbReference type="Proteomes" id="UP000000343"/>
    </source>
</evidence>
<evidence type="ECO:0000256" key="1">
    <source>
        <dbReference type="ARBA" id="ARBA00005417"/>
    </source>
</evidence>
<feature type="domain" description="ABC transporter" evidence="5">
    <location>
        <begin position="8"/>
        <end position="253"/>
    </location>
</feature>
<dbReference type="InterPro" id="IPR027417">
    <property type="entry name" value="P-loop_NTPase"/>
</dbReference>
<dbReference type="InterPro" id="IPR017871">
    <property type="entry name" value="ABC_transporter-like_CS"/>
</dbReference>
<dbReference type="InterPro" id="IPR003439">
    <property type="entry name" value="ABC_transporter-like_ATP-bd"/>
</dbReference>
<keyword evidence="4" id="KW-0067">ATP-binding</keyword>
<dbReference type="InterPro" id="IPR003593">
    <property type="entry name" value="AAA+_ATPase"/>
</dbReference>